<proteinExistence type="predicted"/>
<comment type="subcellular location">
    <subcellularLocation>
        <location evidence="1">Cytoplasm</location>
        <location evidence="1">Perinuclear region</location>
    </subcellularLocation>
</comment>
<dbReference type="OrthoDB" id="195679at2759"/>
<reference evidence="4 5" key="2">
    <citation type="submission" date="2019-01" db="EMBL/GenBank/DDBJ databases">
        <title>A chromosome length genome reference of the Java medaka (oryzias javanicus).</title>
        <authorList>
            <person name="Herpin A."/>
            <person name="Takehana Y."/>
            <person name="Naruse K."/>
            <person name="Ansai S."/>
            <person name="Kawaguchi M."/>
        </authorList>
    </citation>
    <scope>NUCLEOTIDE SEQUENCE [LARGE SCALE GENOMIC DNA]</scope>
    <source>
        <strain evidence="4">RS831</strain>
        <tissue evidence="4">Whole body</tissue>
    </source>
</reference>
<keyword evidence="2" id="KW-0963">Cytoplasm</keyword>
<dbReference type="AlphaFoldDB" id="A0A437CXX3"/>
<dbReference type="Pfam" id="PF02318">
    <property type="entry name" value="FYVE_2"/>
    <property type="match status" value="1"/>
</dbReference>
<evidence type="ECO:0000259" key="3">
    <source>
        <dbReference type="PROSITE" id="PS50916"/>
    </source>
</evidence>
<evidence type="ECO:0000313" key="5">
    <source>
        <dbReference type="Proteomes" id="UP000283210"/>
    </source>
</evidence>
<accession>A0A437CXX3</accession>
<dbReference type="CDD" id="cd15764">
    <property type="entry name" value="FYVE_Slp4"/>
    <property type="match status" value="1"/>
</dbReference>
<dbReference type="Proteomes" id="UP000283210">
    <property type="component" value="Chromosome 10"/>
</dbReference>
<sequence length="114" mass="13289">MMALEMINLNFLSELERQKILEVLKRDEELRLIEEKRVRKLKTELLDVKRKGAKRSSGNYSERSCGRCQEPLSRLAVFPSQCKMCKHNVCRNCQAVLPDGSWLCSVRCVSKNRM</sequence>
<dbReference type="GO" id="GO:0030864">
    <property type="term" value="C:cortical actin cytoskeleton"/>
    <property type="evidence" value="ECO:0007669"/>
    <property type="project" value="TreeGrafter"/>
</dbReference>
<dbReference type="Gene3D" id="3.30.40.10">
    <property type="entry name" value="Zinc/RING finger domain, C3HC4 (zinc finger)"/>
    <property type="match status" value="1"/>
</dbReference>
<evidence type="ECO:0000256" key="2">
    <source>
        <dbReference type="ARBA" id="ARBA00022490"/>
    </source>
</evidence>
<dbReference type="GO" id="GO:0006886">
    <property type="term" value="P:intracellular protein transport"/>
    <property type="evidence" value="ECO:0007669"/>
    <property type="project" value="InterPro"/>
</dbReference>
<reference evidence="4 5" key="1">
    <citation type="submission" date="2018-11" db="EMBL/GenBank/DDBJ databases">
        <authorList>
            <person name="Lopez-Roques C."/>
            <person name="Donnadieu C."/>
            <person name="Bouchez O."/>
            <person name="Klopp C."/>
            <person name="Cabau C."/>
            <person name="Zahm M."/>
        </authorList>
    </citation>
    <scope>NUCLEOTIDE SEQUENCE [LARGE SCALE GENOMIC DNA]</scope>
    <source>
        <strain evidence="4">RS831</strain>
        <tissue evidence="4">Whole body</tissue>
    </source>
</reference>
<dbReference type="PROSITE" id="PS50916">
    <property type="entry name" value="RABBD"/>
    <property type="match status" value="1"/>
</dbReference>
<organism evidence="4 5">
    <name type="scientific">Oryzias javanicus</name>
    <name type="common">Javanese ricefish</name>
    <name type="synonym">Aplocheilus javanicus</name>
    <dbReference type="NCBI Taxonomy" id="123683"/>
    <lineage>
        <taxon>Eukaryota</taxon>
        <taxon>Metazoa</taxon>
        <taxon>Chordata</taxon>
        <taxon>Craniata</taxon>
        <taxon>Vertebrata</taxon>
        <taxon>Euteleostomi</taxon>
        <taxon>Actinopterygii</taxon>
        <taxon>Neopterygii</taxon>
        <taxon>Teleostei</taxon>
        <taxon>Neoteleostei</taxon>
        <taxon>Acanthomorphata</taxon>
        <taxon>Ovalentaria</taxon>
        <taxon>Atherinomorphae</taxon>
        <taxon>Beloniformes</taxon>
        <taxon>Adrianichthyidae</taxon>
        <taxon>Oryziinae</taxon>
        <taxon>Oryzias</taxon>
    </lineage>
</organism>
<dbReference type="InterPro" id="IPR011011">
    <property type="entry name" value="Znf_FYVE_PHD"/>
</dbReference>
<dbReference type="InterPro" id="IPR010911">
    <property type="entry name" value="Rab_BD"/>
</dbReference>
<dbReference type="GO" id="GO:0031267">
    <property type="term" value="F:small GTPase binding"/>
    <property type="evidence" value="ECO:0007669"/>
    <property type="project" value="InterPro"/>
</dbReference>
<dbReference type="GO" id="GO:0017022">
    <property type="term" value="F:myosin binding"/>
    <property type="evidence" value="ECO:0007669"/>
    <property type="project" value="TreeGrafter"/>
</dbReference>
<dbReference type="PANTHER" id="PTHR14555:SF6">
    <property type="entry name" value="RAB EFFECTOR MYRIP"/>
    <property type="match status" value="1"/>
</dbReference>
<dbReference type="InterPro" id="IPR044134">
    <property type="entry name" value="FYVE_Slp4"/>
</dbReference>
<dbReference type="InterPro" id="IPR051745">
    <property type="entry name" value="Intracell_Transport_Effector"/>
</dbReference>
<protein>
    <recommendedName>
        <fullName evidence="3">RabBD domain-containing protein</fullName>
    </recommendedName>
</protein>
<evidence type="ECO:0000256" key="1">
    <source>
        <dbReference type="ARBA" id="ARBA00004556"/>
    </source>
</evidence>
<dbReference type="InterPro" id="IPR041282">
    <property type="entry name" value="FYVE_2"/>
</dbReference>
<dbReference type="EMBL" id="CM012446">
    <property type="protein sequence ID" value="RVE67467.1"/>
    <property type="molecule type" value="Genomic_DNA"/>
</dbReference>
<dbReference type="SUPFAM" id="SSF57903">
    <property type="entry name" value="FYVE/PHD zinc finger"/>
    <property type="match status" value="1"/>
</dbReference>
<dbReference type="GO" id="GO:0048471">
    <property type="term" value="C:perinuclear region of cytoplasm"/>
    <property type="evidence" value="ECO:0007669"/>
    <property type="project" value="UniProtKB-SubCell"/>
</dbReference>
<name>A0A437CXX3_ORYJA</name>
<feature type="domain" description="RabBD" evidence="3">
    <location>
        <begin position="6"/>
        <end position="64"/>
    </location>
</feature>
<dbReference type="GO" id="GO:0003779">
    <property type="term" value="F:actin binding"/>
    <property type="evidence" value="ECO:0007669"/>
    <property type="project" value="TreeGrafter"/>
</dbReference>
<keyword evidence="5" id="KW-1185">Reference proteome</keyword>
<evidence type="ECO:0000313" key="4">
    <source>
        <dbReference type="EMBL" id="RVE67467.1"/>
    </source>
</evidence>
<gene>
    <name evidence="4" type="ORF">OJAV_G00103170</name>
</gene>
<dbReference type="PANTHER" id="PTHR14555">
    <property type="entry name" value="MYELIN-ASSOCIATED OLIGODENDROCYTIC BASIC PROTEIN MOBP -RELATED"/>
    <property type="match status" value="1"/>
</dbReference>
<dbReference type="InterPro" id="IPR013083">
    <property type="entry name" value="Znf_RING/FYVE/PHD"/>
</dbReference>